<sequence>MKLVARFSRLLTIALMAVAALVVPVAPAHATYGSDMTVNIDVWGQGVKLSGAYGTIAFDDGNAKYRYSIAMCWQSSYTRPNLFASVNGGARTYLYLGGGTQVTIPQCQNPAYLISGEVTPGGTVNNVTLTVDGVRFNPPNSTYHTNSAFYDNPFN</sequence>
<evidence type="ECO:0000313" key="2">
    <source>
        <dbReference type="EMBL" id="GIH28362.1"/>
    </source>
</evidence>
<proteinExistence type="predicted"/>
<feature type="signal peptide" evidence="1">
    <location>
        <begin position="1"/>
        <end position="30"/>
    </location>
</feature>
<feature type="chain" id="PRO_5037230389" evidence="1">
    <location>
        <begin position="31"/>
        <end position="155"/>
    </location>
</feature>
<keyword evidence="3" id="KW-1185">Reference proteome</keyword>
<name>A0A919QLH4_9ACTN</name>
<organism evidence="2 3">
    <name type="scientific">Acrocarpospora phusangensis</name>
    <dbReference type="NCBI Taxonomy" id="1070424"/>
    <lineage>
        <taxon>Bacteria</taxon>
        <taxon>Bacillati</taxon>
        <taxon>Actinomycetota</taxon>
        <taxon>Actinomycetes</taxon>
        <taxon>Streptosporangiales</taxon>
        <taxon>Streptosporangiaceae</taxon>
        <taxon>Acrocarpospora</taxon>
    </lineage>
</organism>
<gene>
    <name evidence="2" type="ORF">Aph01nite_66720</name>
</gene>
<reference evidence="2" key="1">
    <citation type="submission" date="2021-01" db="EMBL/GenBank/DDBJ databases">
        <title>Whole genome shotgun sequence of Acrocarpospora phusangensis NBRC 108782.</title>
        <authorList>
            <person name="Komaki H."/>
            <person name="Tamura T."/>
        </authorList>
    </citation>
    <scope>NUCLEOTIDE SEQUENCE</scope>
    <source>
        <strain evidence="2">NBRC 108782</strain>
    </source>
</reference>
<dbReference type="EMBL" id="BOOA01000079">
    <property type="protein sequence ID" value="GIH28362.1"/>
    <property type="molecule type" value="Genomic_DNA"/>
</dbReference>
<dbReference type="AlphaFoldDB" id="A0A919QLH4"/>
<comment type="caution">
    <text evidence="2">The sequence shown here is derived from an EMBL/GenBank/DDBJ whole genome shotgun (WGS) entry which is preliminary data.</text>
</comment>
<protein>
    <submittedName>
        <fullName evidence="2">Uncharacterized protein</fullName>
    </submittedName>
</protein>
<evidence type="ECO:0000313" key="3">
    <source>
        <dbReference type="Proteomes" id="UP000640052"/>
    </source>
</evidence>
<evidence type="ECO:0000256" key="1">
    <source>
        <dbReference type="SAM" id="SignalP"/>
    </source>
</evidence>
<dbReference type="Proteomes" id="UP000640052">
    <property type="component" value="Unassembled WGS sequence"/>
</dbReference>
<keyword evidence="1" id="KW-0732">Signal</keyword>
<accession>A0A919QLH4</accession>